<dbReference type="AlphaFoldDB" id="A0A9N8GVJ8"/>
<name>A0A9N8GVJ8_9ENTR</name>
<evidence type="ECO:0000313" key="4">
    <source>
        <dbReference type="Proteomes" id="UP000837205"/>
    </source>
</evidence>
<accession>A0A9N8GVJ8</accession>
<dbReference type="EMBL" id="CAHPQX010000052">
    <property type="protein sequence ID" value="CAB5608146.1"/>
    <property type="molecule type" value="Genomic_DNA"/>
</dbReference>
<evidence type="ECO:0000313" key="1">
    <source>
        <dbReference type="EMBL" id="CAB5608146.1"/>
    </source>
</evidence>
<dbReference type="Proteomes" id="UP000834503">
    <property type="component" value="Unassembled WGS sequence"/>
</dbReference>
<reference evidence="1" key="1">
    <citation type="submission" date="2020-05" db="EMBL/GenBank/DDBJ databases">
        <authorList>
            <person name="Delgado-Blas J."/>
        </authorList>
    </citation>
    <scope>NUCLEOTIDE SEQUENCE</scope>
    <source>
        <strain evidence="1">BB1459</strain>
        <strain evidence="2">BB1480</strain>
    </source>
</reference>
<gene>
    <name evidence="1" type="ORF">GHA_05577</name>
    <name evidence="2" type="ORF">TML_06132</name>
</gene>
<dbReference type="EMBL" id="CAIIUA010000006">
    <property type="protein sequence ID" value="CAC9268620.1"/>
    <property type="molecule type" value="Genomic_DNA"/>
</dbReference>
<organism evidence="1 3">
    <name type="scientific">Citrobacter werkmanii</name>
    <dbReference type="NCBI Taxonomy" id="67827"/>
    <lineage>
        <taxon>Bacteria</taxon>
        <taxon>Pseudomonadati</taxon>
        <taxon>Pseudomonadota</taxon>
        <taxon>Gammaproteobacteria</taxon>
        <taxon>Enterobacterales</taxon>
        <taxon>Enterobacteriaceae</taxon>
        <taxon>Citrobacter</taxon>
        <taxon>Citrobacter freundii complex</taxon>
    </lineage>
</organism>
<keyword evidence="4" id="KW-1185">Reference proteome</keyword>
<proteinExistence type="predicted"/>
<evidence type="ECO:0000313" key="2">
    <source>
        <dbReference type="EMBL" id="CAC9268620.1"/>
    </source>
</evidence>
<protein>
    <submittedName>
        <fullName evidence="1">Uncharacterized protein</fullName>
    </submittedName>
</protein>
<evidence type="ECO:0000313" key="3">
    <source>
        <dbReference type="Proteomes" id="UP000834503"/>
    </source>
</evidence>
<comment type="caution">
    <text evidence="1">The sequence shown here is derived from an EMBL/GenBank/DDBJ whole genome shotgun (WGS) entry which is preliminary data.</text>
</comment>
<sequence length="153" mass="16749">MAKNNYGINGSPNSHIAHPAGLPCFGSLPEFVSRGDVIPAGDIFLRVGNHRGPNSGFGVRHIWAEHEKELVRLGYHTVNDVARFVCDVIQPGAGVYCEFNHPGGKHRPKVLRSALGIVILEPKEADWAQSGWIYSVVTAYETHRTQGTLLGRL</sequence>
<dbReference type="Proteomes" id="UP000837205">
    <property type="component" value="Unassembled WGS sequence"/>
</dbReference>
<dbReference type="RefSeq" id="WP_024008463.1">
    <property type="nucleotide sequence ID" value="NZ_CAHPQT010000070.1"/>
</dbReference>